<protein>
    <recommendedName>
        <fullName evidence="3">Extensin-like C-terminal domain-containing protein</fullName>
    </recommendedName>
</protein>
<feature type="signal peptide" evidence="2">
    <location>
        <begin position="1"/>
        <end position="20"/>
    </location>
</feature>
<feature type="compositionally biased region" description="Basic and acidic residues" evidence="1">
    <location>
        <begin position="70"/>
        <end position="92"/>
    </location>
</feature>
<proteinExistence type="predicted"/>
<comment type="caution">
    <text evidence="4">The sequence shown here is derived from an EMBL/GenBank/DDBJ whole genome shotgun (WGS) entry which is preliminary data.</text>
</comment>
<feature type="region of interest" description="Disordered" evidence="1">
    <location>
        <begin position="21"/>
        <end position="139"/>
    </location>
</feature>
<sequence>MVQGRFILLAALLCAFAATAAEPAAKAPVPEDRVPVPEMRPDTPPATPPIPEEKPKFPADEAQPGASGGRPEEAKPANKPAEKENTPKEEPKPSAPADGKSSEPAKEPTPKDQAAPVPENKETPAPTETKAEPPEKDEPEAYAACMADLKEAGVEFSEAKPIDDGNGCGVDKPLTVRTVLPGIKLAPEATMRCQTALALSRWAKTSVLPAAEIAYGPNAPQIIAFNQATSYACRNRNNAESGKISEHAHGNAIDIAGFTFSNGTTFVIEPREKDSTLVGAFERAVTASACLFFTTVLGPGSDAAHETHLHLDVIRRKGDYRYCW</sequence>
<reference evidence="4 5" key="1">
    <citation type="submission" date="2024-06" db="EMBL/GenBank/DDBJ databases">
        <title>Genomic Encyclopedia of Type Strains, Phase IV (KMG-IV): sequencing the most valuable type-strain genomes for metagenomic binning, comparative biology and taxonomic classification.</title>
        <authorList>
            <person name="Goeker M."/>
        </authorList>
    </citation>
    <scope>NUCLEOTIDE SEQUENCE [LARGE SCALE GENOMIC DNA]</scope>
    <source>
        <strain evidence="4 5">DSM 29780</strain>
    </source>
</reference>
<feature type="compositionally biased region" description="Basic and acidic residues" evidence="1">
    <location>
        <begin position="29"/>
        <end position="41"/>
    </location>
</feature>
<accession>A0ABV2ITK6</accession>
<keyword evidence="5" id="KW-1185">Reference proteome</keyword>
<dbReference type="Proteomes" id="UP001549047">
    <property type="component" value="Unassembled WGS sequence"/>
</dbReference>
<dbReference type="RefSeq" id="WP_354554138.1">
    <property type="nucleotide sequence ID" value="NZ_JBEPMB010000001.1"/>
</dbReference>
<feature type="chain" id="PRO_5046199938" description="Extensin-like C-terminal domain-containing protein" evidence="2">
    <location>
        <begin position="21"/>
        <end position="324"/>
    </location>
</feature>
<evidence type="ECO:0000259" key="3">
    <source>
        <dbReference type="Pfam" id="PF06904"/>
    </source>
</evidence>
<organism evidence="4 5">
    <name type="scientific">Rhizobium aquaticum</name>
    <dbReference type="NCBI Taxonomy" id="1549636"/>
    <lineage>
        <taxon>Bacteria</taxon>
        <taxon>Pseudomonadati</taxon>
        <taxon>Pseudomonadota</taxon>
        <taxon>Alphaproteobacteria</taxon>
        <taxon>Hyphomicrobiales</taxon>
        <taxon>Rhizobiaceae</taxon>
        <taxon>Rhizobium/Agrobacterium group</taxon>
        <taxon>Rhizobium</taxon>
    </lineage>
</organism>
<feature type="compositionally biased region" description="Basic and acidic residues" evidence="1">
    <location>
        <begin position="100"/>
        <end position="110"/>
    </location>
</feature>
<name>A0ABV2ITK6_9HYPH</name>
<dbReference type="EMBL" id="JBEPMB010000001">
    <property type="protein sequence ID" value="MET3611822.1"/>
    <property type="molecule type" value="Genomic_DNA"/>
</dbReference>
<evidence type="ECO:0000313" key="5">
    <source>
        <dbReference type="Proteomes" id="UP001549047"/>
    </source>
</evidence>
<dbReference type="InterPro" id="IPR009683">
    <property type="entry name" value="Extensin-like_C"/>
</dbReference>
<feature type="domain" description="Extensin-like C-terminal" evidence="3">
    <location>
        <begin position="144"/>
        <end position="323"/>
    </location>
</feature>
<evidence type="ECO:0000256" key="1">
    <source>
        <dbReference type="SAM" id="MobiDB-lite"/>
    </source>
</evidence>
<evidence type="ECO:0000313" key="4">
    <source>
        <dbReference type="EMBL" id="MET3611822.1"/>
    </source>
</evidence>
<dbReference type="Pfam" id="PF06904">
    <property type="entry name" value="Extensin-like_C"/>
    <property type="match status" value="1"/>
</dbReference>
<gene>
    <name evidence="4" type="ORF">ABID16_000127</name>
</gene>
<keyword evidence="2" id="KW-0732">Signal</keyword>
<evidence type="ECO:0000256" key="2">
    <source>
        <dbReference type="SAM" id="SignalP"/>
    </source>
</evidence>